<dbReference type="Proteomes" id="UP001204621">
    <property type="component" value="Unassembled WGS sequence"/>
</dbReference>
<dbReference type="CDD" id="cd03467">
    <property type="entry name" value="Rieske"/>
    <property type="match status" value="1"/>
</dbReference>
<evidence type="ECO:0000259" key="5">
    <source>
        <dbReference type="PROSITE" id="PS51296"/>
    </source>
</evidence>
<keyword evidence="2" id="KW-0479">Metal-binding</keyword>
<keyword evidence="4" id="KW-0411">Iron-sulfur</keyword>
<dbReference type="RefSeq" id="WP_258811358.1">
    <property type="nucleotide sequence ID" value="NZ_JANUGU010000002.1"/>
</dbReference>
<evidence type="ECO:0000313" key="7">
    <source>
        <dbReference type="Proteomes" id="UP001204621"/>
    </source>
</evidence>
<evidence type="ECO:0000256" key="4">
    <source>
        <dbReference type="ARBA" id="ARBA00023014"/>
    </source>
</evidence>
<accession>A0ABT2CW30</accession>
<gene>
    <name evidence="6" type="ORF">NX778_08845</name>
</gene>
<keyword evidence="7" id="KW-1185">Reference proteome</keyword>
<dbReference type="Gene3D" id="2.102.10.10">
    <property type="entry name" value="Rieske [2Fe-2S] iron-sulphur domain"/>
    <property type="match status" value="1"/>
</dbReference>
<comment type="caution">
    <text evidence="6">The sequence shown here is derived from an EMBL/GenBank/DDBJ whole genome shotgun (WGS) entry which is preliminary data.</text>
</comment>
<dbReference type="InterPro" id="IPR017941">
    <property type="entry name" value="Rieske_2Fe-2S"/>
</dbReference>
<evidence type="ECO:0000313" key="6">
    <source>
        <dbReference type="EMBL" id="MCS0658170.1"/>
    </source>
</evidence>
<evidence type="ECO:0000256" key="2">
    <source>
        <dbReference type="ARBA" id="ARBA00022723"/>
    </source>
</evidence>
<dbReference type="InterPro" id="IPR036922">
    <property type="entry name" value="Rieske_2Fe-2S_sf"/>
</dbReference>
<feature type="domain" description="Rieske" evidence="5">
    <location>
        <begin position="4"/>
        <end position="110"/>
    </location>
</feature>
<dbReference type="PROSITE" id="PS51296">
    <property type="entry name" value="RIESKE"/>
    <property type="match status" value="1"/>
</dbReference>
<keyword evidence="3" id="KW-0408">Iron</keyword>
<name>A0ABT2CW30_9BURK</name>
<dbReference type="Pfam" id="PF00355">
    <property type="entry name" value="Rieske"/>
    <property type="match status" value="1"/>
</dbReference>
<sequence>MEEVFICDSGALEEGGKGVRFPVLAYGDEATGFVVRYDGKPYAYLNRCAHVPIELDWFQGEFFESSGLYLMCSTHGAIYLPDSGSCAGGPCKGGRLRKIAVREADNKIYWQPDDLIKPSAAGSSS</sequence>
<proteinExistence type="predicted"/>
<organism evidence="6 7">
    <name type="scientific">Massilia terrae</name>
    <dbReference type="NCBI Taxonomy" id="1811224"/>
    <lineage>
        <taxon>Bacteria</taxon>
        <taxon>Pseudomonadati</taxon>
        <taxon>Pseudomonadota</taxon>
        <taxon>Betaproteobacteria</taxon>
        <taxon>Burkholderiales</taxon>
        <taxon>Oxalobacteraceae</taxon>
        <taxon>Telluria group</taxon>
        <taxon>Massilia</taxon>
    </lineage>
</organism>
<dbReference type="SUPFAM" id="SSF50022">
    <property type="entry name" value="ISP domain"/>
    <property type="match status" value="1"/>
</dbReference>
<evidence type="ECO:0000256" key="1">
    <source>
        <dbReference type="ARBA" id="ARBA00022714"/>
    </source>
</evidence>
<dbReference type="EMBL" id="JANUGU010000002">
    <property type="protein sequence ID" value="MCS0658170.1"/>
    <property type="molecule type" value="Genomic_DNA"/>
</dbReference>
<reference evidence="6 7" key="1">
    <citation type="submission" date="2022-08" db="EMBL/GenBank/DDBJ databases">
        <title>Reclassification of Massilia species as members of the genera Telluria, Duganella, Pseudoduganella, Mokoshia gen. nov. and Zemynaea gen. nov. using orthogonal and non-orthogonal genome-based approaches.</title>
        <authorList>
            <person name="Bowman J.P."/>
        </authorList>
    </citation>
    <scope>NUCLEOTIDE SEQUENCE [LARGE SCALE GENOMIC DNA]</scope>
    <source>
        <strain evidence="6 7">JCM 31606</strain>
    </source>
</reference>
<protein>
    <submittedName>
        <fullName evidence="6">Rieske 2Fe-2S domain-containing protein</fullName>
    </submittedName>
</protein>
<evidence type="ECO:0000256" key="3">
    <source>
        <dbReference type="ARBA" id="ARBA00023004"/>
    </source>
</evidence>
<keyword evidence="1" id="KW-0001">2Fe-2S</keyword>
<dbReference type="PANTHER" id="PTHR40261">
    <property type="match status" value="1"/>
</dbReference>
<dbReference type="PANTHER" id="PTHR40261:SF1">
    <property type="entry name" value="RIESKE DOMAIN-CONTAINING PROTEIN"/>
    <property type="match status" value="1"/>
</dbReference>